<dbReference type="EMBL" id="VYUT01000033">
    <property type="protein sequence ID" value="KAA9203179.1"/>
    <property type="molecule type" value="Genomic_DNA"/>
</dbReference>
<proteinExistence type="predicted"/>
<dbReference type="Pfam" id="PF14198">
    <property type="entry name" value="TnpV"/>
    <property type="match status" value="1"/>
</dbReference>
<protein>
    <submittedName>
        <fullName evidence="1">TnpV protein</fullName>
    </submittedName>
</protein>
<dbReference type="AlphaFoldDB" id="A0A5N0YQE9"/>
<reference evidence="1 2" key="1">
    <citation type="submission" date="2019-09" db="EMBL/GenBank/DDBJ databases">
        <title>Vancomyinc resistant enterococci isolated from farm animals in Switzerland.</title>
        <authorList>
            <person name="Stevens M.J.A."/>
            <person name="Stephan R."/>
            <person name="Morach M."/>
            <person name="Nuesch-Inderbinen M."/>
        </authorList>
    </citation>
    <scope>NUCLEOTIDE SEQUENCE [LARGE SCALE GENOMIC DNA]</scope>
    <source>
        <strain evidence="1 2">GH27</strain>
    </source>
</reference>
<organism evidence="1 2">
    <name type="scientific">Enterococcus durans</name>
    <dbReference type="NCBI Taxonomy" id="53345"/>
    <lineage>
        <taxon>Bacteria</taxon>
        <taxon>Bacillati</taxon>
        <taxon>Bacillota</taxon>
        <taxon>Bacilli</taxon>
        <taxon>Lactobacillales</taxon>
        <taxon>Enterococcaceae</taxon>
        <taxon>Enterococcus</taxon>
    </lineage>
</organism>
<evidence type="ECO:0000313" key="1">
    <source>
        <dbReference type="EMBL" id="KAA9203179.1"/>
    </source>
</evidence>
<sequence length="113" mass="13131">MNMSLKYYENETGQLIPEVEYPNYPLGRFGKIAVAKLQEENPVEYQIKLVEGDLMKWGHEINKKVWNRVSELTEALEEANPLTPAQQANFEEASKIRMQFREQAIELAMSEIL</sequence>
<evidence type="ECO:0000313" key="2">
    <source>
        <dbReference type="Proteomes" id="UP000326078"/>
    </source>
</evidence>
<comment type="caution">
    <text evidence="1">The sequence shown here is derived from an EMBL/GenBank/DDBJ whole genome shotgun (WGS) entry which is preliminary data.</text>
</comment>
<dbReference type="InterPro" id="IPR026989">
    <property type="entry name" value="TnpV"/>
</dbReference>
<dbReference type="Proteomes" id="UP000326078">
    <property type="component" value="Unassembled WGS sequence"/>
</dbReference>
<dbReference type="RefSeq" id="WP_096708553.1">
    <property type="nucleotide sequence ID" value="NZ_RKNR01000016.1"/>
</dbReference>
<gene>
    <name evidence="1" type="ORF">F6X95_13895</name>
</gene>
<accession>A0A5N0YQE9</accession>
<name>A0A5N0YQE9_9ENTE</name>